<reference evidence="14" key="1">
    <citation type="submission" date="2015-11" db="EMBL/GenBank/DDBJ databases">
        <authorList>
            <person name="Seth-Smith H.M.B."/>
        </authorList>
    </citation>
    <scope>NUCLEOTIDE SEQUENCE [LARGE SCALE GENOMIC DNA]</scope>
    <source>
        <strain evidence="14">2013Ark11</strain>
    </source>
</reference>
<dbReference type="GO" id="GO:0009435">
    <property type="term" value="P:NAD+ biosynthetic process"/>
    <property type="evidence" value="ECO:0007669"/>
    <property type="project" value="UniProtKB-UniRule"/>
</dbReference>
<dbReference type="UniPathway" id="UPA00253">
    <property type="reaction ID" value="UER00332"/>
</dbReference>
<dbReference type="CDD" id="cd02165">
    <property type="entry name" value="NMNAT"/>
    <property type="match status" value="1"/>
</dbReference>
<dbReference type="Proteomes" id="UP000198651">
    <property type="component" value="Chromosome I"/>
</dbReference>
<name>A0A0S4M034_9BURK</name>
<dbReference type="InterPro" id="IPR005248">
    <property type="entry name" value="NadD/NMNAT"/>
</dbReference>
<dbReference type="EMBL" id="LN906597">
    <property type="protein sequence ID" value="CUT17102.1"/>
    <property type="molecule type" value="Genomic_DNA"/>
</dbReference>
<feature type="domain" description="Cytidyltransferase-like" evidence="12">
    <location>
        <begin position="7"/>
        <end position="181"/>
    </location>
</feature>
<keyword evidence="5 11" id="KW-0808">Transferase</keyword>
<keyword evidence="8 11" id="KW-0067">ATP-binding</keyword>
<dbReference type="PANTHER" id="PTHR39321">
    <property type="entry name" value="NICOTINATE-NUCLEOTIDE ADENYLYLTRANSFERASE-RELATED"/>
    <property type="match status" value="1"/>
</dbReference>
<dbReference type="HAMAP" id="MF_00244">
    <property type="entry name" value="NaMN_adenylyltr"/>
    <property type="match status" value="1"/>
</dbReference>
<dbReference type="InterPro" id="IPR004821">
    <property type="entry name" value="Cyt_trans-like"/>
</dbReference>
<evidence type="ECO:0000256" key="6">
    <source>
        <dbReference type="ARBA" id="ARBA00022695"/>
    </source>
</evidence>
<evidence type="ECO:0000256" key="4">
    <source>
        <dbReference type="ARBA" id="ARBA00022642"/>
    </source>
</evidence>
<dbReference type="PANTHER" id="PTHR39321:SF3">
    <property type="entry name" value="PHOSPHOPANTETHEINE ADENYLYLTRANSFERASE"/>
    <property type="match status" value="1"/>
</dbReference>
<dbReference type="SUPFAM" id="SSF52374">
    <property type="entry name" value="Nucleotidylyl transferase"/>
    <property type="match status" value="1"/>
</dbReference>
<dbReference type="STRING" id="1561003.Ark11_0245"/>
<dbReference type="Pfam" id="PF01467">
    <property type="entry name" value="CTP_transf_like"/>
    <property type="match status" value="1"/>
</dbReference>
<evidence type="ECO:0000256" key="10">
    <source>
        <dbReference type="ARBA" id="ARBA00048721"/>
    </source>
</evidence>
<dbReference type="PATRIC" id="fig|1561003.3.peg.246"/>
<protein>
    <recommendedName>
        <fullName evidence="11">Probable nicotinate-nucleotide adenylyltransferase</fullName>
        <ecNumber evidence="11">2.7.7.18</ecNumber>
    </recommendedName>
    <alternativeName>
        <fullName evidence="11">Deamido-NAD(+) diphosphorylase</fullName>
    </alternativeName>
    <alternativeName>
        <fullName evidence="11">Deamido-NAD(+) pyrophosphorylase</fullName>
    </alternativeName>
    <alternativeName>
        <fullName evidence="11">Nicotinate mononucleotide adenylyltransferase</fullName>
        <shortName evidence="11">NaMN adenylyltransferase</shortName>
    </alternativeName>
</protein>
<organism evidence="13 14">
    <name type="scientific">Candidatus Ichthyocystis hellenicum</name>
    <dbReference type="NCBI Taxonomy" id="1561003"/>
    <lineage>
        <taxon>Bacteria</taxon>
        <taxon>Pseudomonadati</taxon>
        <taxon>Pseudomonadota</taxon>
        <taxon>Betaproteobacteria</taxon>
        <taxon>Burkholderiales</taxon>
        <taxon>Candidatus Ichthyocystis</taxon>
    </lineage>
</organism>
<keyword evidence="6 11" id="KW-0548">Nucleotidyltransferase</keyword>
<dbReference type="Gene3D" id="3.40.50.620">
    <property type="entry name" value="HUPs"/>
    <property type="match status" value="1"/>
</dbReference>
<keyword evidence="7 11" id="KW-0547">Nucleotide-binding</keyword>
<evidence type="ECO:0000256" key="3">
    <source>
        <dbReference type="ARBA" id="ARBA00009014"/>
    </source>
</evidence>
<evidence type="ECO:0000256" key="11">
    <source>
        <dbReference type="HAMAP-Rule" id="MF_00244"/>
    </source>
</evidence>
<dbReference type="GO" id="GO:0005524">
    <property type="term" value="F:ATP binding"/>
    <property type="evidence" value="ECO:0007669"/>
    <property type="project" value="UniProtKB-KW"/>
</dbReference>
<comment type="function">
    <text evidence="1 11">Catalyzes the reversible adenylation of nicotinate mononucleotide (NaMN) to nicotinic acid adenine dinucleotide (NaAD).</text>
</comment>
<evidence type="ECO:0000256" key="9">
    <source>
        <dbReference type="ARBA" id="ARBA00023027"/>
    </source>
</evidence>
<keyword evidence="4 11" id="KW-0662">Pyridine nucleotide biosynthesis</keyword>
<dbReference type="EC" id="2.7.7.18" evidence="11"/>
<proteinExistence type="inferred from homology"/>
<evidence type="ECO:0000256" key="1">
    <source>
        <dbReference type="ARBA" id="ARBA00002324"/>
    </source>
</evidence>
<accession>A0A0S4M034</accession>
<gene>
    <name evidence="11" type="primary">nadD</name>
    <name evidence="13" type="ORF">Ark11_0245</name>
</gene>
<keyword evidence="9 11" id="KW-0520">NAD</keyword>
<evidence type="ECO:0000313" key="14">
    <source>
        <dbReference type="Proteomes" id="UP000198651"/>
    </source>
</evidence>
<comment type="pathway">
    <text evidence="2 11">Cofactor biosynthesis; NAD(+) biosynthesis; deamido-NAD(+) from nicotinate D-ribonucleotide: step 1/1.</text>
</comment>
<evidence type="ECO:0000256" key="8">
    <source>
        <dbReference type="ARBA" id="ARBA00022840"/>
    </source>
</evidence>
<evidence type="ECO:0000256" key="7">
    <source>
        <dbReference type="ARBA" id="ARBA00022741"/>
    </source>
</evidence>
<dbReference type="GO" id="GO:0004515">
    <property type="term" value="F:nicotinate-nucleotide adenylyltransferase activity"/>
    <property type="evidence" value="ECO:0007669"/>
    <property type="project" value="UniProtKB-UniRule"/>
</dbReference>
<evidence type="ECO:0000256" key="2">
    <source>
        <dbReference type="ARBA" id="ARBA00005019"/>
    </source>
</evidence>
<dbReference type="InterPro" id="IPR014729">
    <property type="entry name" value="Rossmann-like_a/b/a_fold"/>
</dbReference>
<evidence type="ECO:0000259" key="12">
    <source>
        <dbReference type="Pfam" id="PF01467"/>
    </source>
</evidence>
<sequence>MREHIGIFGGTFDPVHNGHSAVARSVQLACSFSRMIWMLGNSWQKSHVGAPMNHRLSMLYRATAQCPGHEVGLYEVNRSGSTYTISTVRALREKWGYDFPLTVVLGWDSFVGLLTWKDGVDLLREVNLAIVYRDIAPSYLPDPLSLLWRGRQKHLLHGQCYGVVLDVPMVPVSVSSTHIRNALRTSDNYSGLFPDVAAYISEHDLYR</sequence>
<evidence type="ECO:0000256" key="5">
    <source>
        <dbReference type="ARBA" id="ARBA00022679"/>
    </source>
</evidence>
<dbReference type="AlphaFoldDB" id="A0A0S4M034"/>
<comment type="similarity">
    <text evidence="3 11">Belongs to the NadD family.</text>
</comment>
<comment type="catalytic activity">
    <reaction evidence="10 11">
        <text>nicotinate beta-D-ribonucleotide + ATP + H(+) = deamido-NAD(+) + diphosphate</text>
        <dbReference type="Rhea" id="RHEA:22860"/>
        <dbReference type="ChEBI" id="CHEBI:15378"/>
        <dbReference type="ChEBI" id="CHEBI:30616"/>
        <dbReference type="ChEBI" id="CHEBI:33019"/>
        <dbReference type="ChEBI" id="CHEBI:57502"/>
        <dbReference type="ChEBI" id="CHEBI:58437"/>
        <dbReference type="EC" id="2.7.7.18"/>
    </reaction>
</comment>
<keyword evidence="14" id="KW-1185">Reference proteome</keyword>
<evidence type="ECO:0000313" key="13">
    <source>
        <dbReference type="EMBL" id="CUT17102.1"/>
    </source>
</evidence>